<dbReference type="Gene3D" id="3.30.710.10">
    <property type="entry name" value="Potassium Channel Kv1.1, Chain A"/>
    <property type="match status" value="1"/>
</dbReference>
<feature type="domain" description="BTB" evidence="2">
    <location>
        <begin position="25"/>
        <end position="97"/>
    </location>
</feature>
<evidence type="ECO:0000259" key="2">
    <source>
        <dbReference type="PROSITE" id="PS50097"/>
    </source>
</evidence>
<dbReference type="InterPro" id="IPR011333">
    <property type="entry name" value="SKP1/BTB/POZ_sf"/>
</dbReference>
<feature type="compositionally biased region" description="Basic residues" evidence="1">
    <location>
        <begin position="333"/>
        <end position="344"/>
    </location>
</feature>
<sequence>MPIKKSKTLNTASSPTPLQNTSPFSSAIFDIDVDSATLHVHEALVQSASPKLLARFHDDIGQWPRRSPPTADLKAFSLHVGHVLVKWLYSGTYQLGEGQDTIVEISASPSPAYAESLTIAFGVYSLAREYDLSGLENLAREQVALLGNATDIFTFIDVIEEAYPRAVGTHDAWLEEYITMRMKAALEEDRQNNIGKTTTHETEAIGQEEEGQNVPISKLLVKGMLEACRDVVRRIPKIEVHLRRPLGTVPTEAPVEVLPEVFAMKVETSNTTEVLATPAENGRTSPDSDDWVLPSPKDKGVTVSEELTPKLEPSAPESTNDNDIFGVPNLAGMKRRKDRNKKRKEVMVMEKPAPEPEPEPAPLPEPEPVAMAEPLDDDDVWPTFKKDKKKGKSAVDWEASS</sequence>
<dbReference type="Proteomes" id="UP001301769">
    <property type="component" value="Unassembled WGS sequence"/>
</dbReference>
<proteinExistence type="predicted"/>
<evidence type="ECO:0000256" key="1">
    <source>
        <dbReference type="SAM" id="MobiDB-lite"/>
    </source>
</evidence>
<dbReference type="PROSITE" id="PS50097">
    <property type="entry name" value="BTB"/>
    <property type="match status" value="1"/>
</dbReference>
<dbReference type="InterPro" id="IPR000210">
    <property type="entry name" value="BTB/POZ_dom"/>
</dbReference>
<dbReference type="PANTHER" id="PTHR37538:SF4">
    <property type="entry name" value="PITSLRE SERINE_THREONINE-PROTEIN KINASE CDC2L1"/>
    <property type="match status" value="1"/>
</dbReference>
<dbReference type="AlphaFoldDB" id="A0AAN7B6G9"/>
<gene>
    <name evidence="3" type="ORF">QBC37DRAFT_425732</name>
</gene>
<name>A0AAN7B6G9_9PEZI</name>
<comment type="caution">
    <text evidence="3">The sequence shown here is derived from an EMBL/GenBank/DDBJ whole genome shotgun (WGS) entry which is preliminary data.</text>
</comment>
<feature type="region of interest" description="Disordered" evidence="1">
    <location>
        <begin position="272"/>
        <end position="401"/>
    </location>
</feature>
<dbReference type="PANTHER" id="PTHR37538">
    <property type="entry name" value="BTB DOMAIN-CONTAINING PROTEIN"/>
    <property type="match status" value="1"/>
</dbReference>
<accession>A0AAN7B6G9</accession>
<evidence type="ECO:0000313" key="3">
    <source>
        <dbReference type="EMBL" id="KAK4212079.1"/>
    </source>
</evidence>
<organism evidence="3 4">
    <name type="scientific">Rhypophila decipiens</name>
    <dbReference type="NCBI Taxonomy" id="261697"/>
    <lineage>
        <taxon>Eukaryota</taxon>
        <taxon>Fungi</taxon>
        <taxon>Dikarya</taxon>
        <taxon>Ascomycota</taxon>
        <taxon>Pezizomycotina</taxon>
        <taxon>Sordariomycetes</taxon>
        <taxon>Sordariomycetidae</taxon>
        <taxon>Sordariales</taxon>
        <taxon>Naviculisporaceae</taxon>
        <taxon>Rhypophila</taxon>
    </lineage>
</organism>
<protein>
    <recommendedName>
        <fullName evidence="2">BTB domain-containing protein</fullName>
    </recommendedName>
</protein>
<evidence type="ECO:0000313" key="4">
    <source>
        <dbReference type="Proteomes" id="UP001301769"/>
    </source>
</evidence>
<keyword evidence="4" id="KW-1185">Reference proteome</keyword>
<dbReference type="EMBL" id="MU858135">
    <property type="protein sequence ID" value="KAK4212079.1"/>
    <property type="molecule type" value="Genomic_DNA"/>
</dbReference>
<reference evidence="3" key="1">
    <citation type="journal article" date="2023" name="Mol. Phylogenet. Evol.">
        <title>Genome-scale phylogeny and comparative genomics of the fungal order Sordariales.</title>
        <authorList>
            <person name="Hensen N."/>
            <person name="Bonometti L."/>
            <person name="Westerberg I."/>
            <person name="Brannstrom I.O."/>
            <person name="Guillou S."/>
            <person name="Cros-Aarteil S."/>
            <person name="Calhoun S."/>
            <person name="Haridas S."/>
            <person name="Kuo A."/>
            <person name="Mondo S."/>
            <person name="Pangilinan J."/>
            <person name="Riley R."/>
            <person name="LaButti K."/>
            <person name="Andreopoulos B."/>
            <person name="Lipzen A."/>
            <person name="Chen C."/>
            <person name="Yan M."/>
            <person name="Daum C."/>
            <person name="Ng V."/>
            <person name="Clum A."/>
            <person name="Steindorff A."/>
            <person name="Ohm R.A."/>
            <person name="Martin F."/>
            <person name="Silar P."/>
            <person name="Natvig D.O."/>
            <person name="Lalanne C."/>
            <person name="Gautier V."/>
            <person name="Ament-Velasquez S.L."/>
            <person name="Kruys A."/>
            <person name="Hutchinson M.I."/>
            <person name="Powell A.J."/>
            <person name="Barry K."/>
            <person name="Miller A.N."/>
            <person name="Grigoriev I.V."/>
            <person name="Debuchy R."/>
            <person name="Gladieux P."/>
            <person name="Hiltunen Thoren M."/>
            <person name="Johannesson H."/>
        </authorList>
    </citation>
    <scope>NUCLEOTIDE SEQUENCE</scope>
    <source>
        <strain evidence="3">PSN293</strain>
    </source>
</reference>
<reference evidence="3" key="2">
    <citation type="submission" date="2023-05" db="EMBL/GenBank/DDBJ databases">
        <authorList>
            <consortium name="Lawrence Berkeley National Laboratory"/>
            <person name="Steindorff A."/>
            <person name="Hensen N."/>
            <person name="Bonometti L."/>
            <person name="Westerberg I."/>
            <person name="Brannstrom I.O."/>
            <person name="Guillou S."/>
            <person name="Cros-Aarteil S."/>
            <person name="Calhoun S."/>
            <person name="Haridas S."/>
            <person name="Kuo A."/>
            <person name="Mondo S."/>
            <person name="Pangilinan J."/>
            <person name="Riley R."/>
            <person name="Labutti K."/>
            <person name="Andreopoulos B."/>
            <person name="Lipzen A."/>
            <person name="Chen C."/>
            <person name="Yanf M."/>
            <person name="Daum C."/>
            <person name="Ng V."/>
            <person name="Clum A."/>
            <person name="Ohm R."/>
            <person name="Martin F."/>
            <person name="Silar P."/>
            <person name="Natvig D."/>
            <person name="Lalanne C."/>
            <person name="Gautier V."/>
            <person name="Ament-Velasquez S.L."/>
            <person name="Kruys A."/>
            <person name="Hutchinson M.I."/>
            <person name="Powell A.J."/>
            <person name="Barry K."/>
            <person name="Miller A.N."/>
            <person name="Grigoriev I.V."/>
            <person name="Debuchy R."/>
            <person name="Gladieux P."/>
            <person name="Thoren M.H."/>
            <person name="Johannesson H."/>
        </authorList>
    </citation>
    <scope>NUCLEOTIDE SEQUENCE</scope>
    <source>
        <strain evidence="3">PSN293</strain>
    </source>
</reference>
<feature type="compositionally biased region" description="Basic and acidic residues" evidence="1">
    <location>
        <begin position="345"/>
        <end position="354"/>
    </location>
</feature>